<keyword evidence="3 7" id="KW-0812">Transmembrane</keyword>
<protein>
    <submittedName>
        <fullName evidence="8">Predicted PurR-regulated permease PerM</fullName>
    </submittedName>
</protein>
<organism evidence="8 9">
    <name type="scientific">Paenibacillus barengoltzii J12</name>
    <dbReference type="NCBI Taxonomy" id="935846"/>
    <lineage>
        <taxon>Bacteria</taxon>
        <taxon>Bacillati</taxon>
        <taxon>Bacillota</taxon>
        <taxon>Bacilli</taxon>
        <taxon>Bacillales</taxon>
        <taxon>Paenibacillaceae</taxon>
        <taxon>Paenibacillus</taxon>
    </lineage>
</organism>
<name>A0ABY1LS00_9BACL</name>
<sequence length="418" mass="47355">MGSNEQKEQAHDQRKTETPAPMGATKPVEREEQKESKVSKVSKEQKVRNEHNQHSQHNEQKEPLIPITQSKLFRYGVWLLLGLVILFFVWQLRPMFALVYRFLKAVFAPFVIAIIISYVLNPIVRMLNGRKVPRTMAVLLIYAVFLTGLSVVLMNVIPMFVEQLEELGEHLPELTFHTQQMMNRWDNGILPGSIRMGMNNWFYQFENRLASAISGFLDNIGTTIGVVFNAFIIPFLIFYMLKDIELIERLILQYLPRSRRKSILTLLKEIDMALGNYVRGQLLVCVIIGVLAYIGYMLIGMPFALLLAGVVALCNIIPYLGPFLGAAPALVMATTISWKMVLLVLLVNMLCQTIESNVISPQVVGRSLHMHPMLIILALLIGGELAGVPGLILAVPFFAVVKVVIQHFYAYYVRRKAM</sequence>
<feature type="region of interest" description="Disordered" evidence="6">
    <location>
        <begin position="1"/>
        <end position="61"/>
    </location>
</feature>
<feature type="compositionally biased region" description="Basic and acidic residues" evidence="6">
    <location>
        <begin position="1"/>
        <end position="17"/>
    </location>
</feature>
<feature type="transmembrane region" description="Helical" evidence="7">
    <location>
        <begin position="102"/>
        <end position="124"/>
    </location>
</feature>
<reference evidence="8 9" key="1">
    <citation type="submission" date="2017-04" db="EMBL/GenBank/DDBJ databases">
        <authorList>
            <person name="Varghese N."/>
            <person name="Submissions S."/>
        </authorList>
    </citation>
    <scope>NUCLEOTIDE SEQUENCE [LARGE SCALE GENOMIC DNA]</scope>
    <source>
        <strain evidence="8 9">J12</strain>
    </source>
</reference>
<dbReference type="Pfam" id="PF01594">
    <property type="entry name" value="AI-2E_transport"/>
    <property type="match status" value="1"/>
</dbReference>
<keyword evidence="4 7" id="KW-1133">Transmembrane helix</keyword>
<gene>
    <name evidence="8" type="ORF">SAMN02744124_00223</name>
</gene>
<evidence type="ECO:0000256" key="4">
    <source>
        <dbReference type="ARBA" id="ARBA00022989"/>
    </source>
</evidence>
<dbReference type="PANTHER" id="PTHR21716:SF15">
    <property type="entry name" value="TRANSPORT PROTEIN YRRI-RELATED"/>
    <property type="match status" value="1"/>
</dbReference>
<evidence type="ECO:0000256" key="6">
    <source>
        <dbReference type="SAM" id="MobiDB-lite"/>
    </source>
</evidence>
<dbReference type="EMBL" id="FXAE01000001">
    <property type="protein sequence ID" value="SME92243.1"/>
    <property type="molecule type" value="Genomic_DNA"/>
</dbReference>
<evidence type="ECO:0000256" key="7">
    <source>
        <dbReference type="SAM" id="Phobius"/>
    </source>
</evidence>
<accession>A0ABY1LS00</accession>
<proteinExistence type="inferred from homology"/>
<feature type="transmembrane region" description="Helical" evidence="7">
    <location>
        <begin position="388"/>
        <end position="412"/>
    </location>
</feature>
<dbReference type="Proteomes" id="UP000192939">
    <property type="component" value="Unassembled WGS sequence"/>
</dbReference>
<evidence type="ECO:0000256" key="1">
    <source>
        <dbReference type="ARBA" id="ARBA00004141"/>
    </source>
</evidence>
<evidence type="ECO:0000313" key="8">
    <source>
        <dbReference type="EMBL" id="SME92243.1"/>
    </source>
</evidence>
<evidence type="ECO:0000256" key="5">
    <source>
        <dbReference type="ARBA" id="ARBA00023136"/>
    </source>
</evidence>
<feature type="transmembrane region" description="Helical" evidence="7">
    <location>
        <begin position="363"/>
        <end position="382"/>
    </location>
</feature>
<dbReference type="PANTHER" id="PTHR21716">
    <property type="entry name" value="TRANSMEMBRANE PROTEIN"/>
    <property type="match status" value="1"/>
</dbReference>
<dbReference type="InterPro" id="IPR002549">
    <property type="entry name" value="AI-2E-like"/>
</dbReference>
<keyword evidence="9" id="KW-1185">Reference proteome</keyword>
<feature type="transmembrane region" description="Helical" evidence="7">
    <location>
        <begin position="136"/>
        <end position="161"/>
    </location>
</feature>
<comment type="similarity">
    <text evidence="2">Belongs to the autoinducer-2 exporter (AI-2E) (TC 2.A.86) family.</text>
</comment>
<feature type="transmembrane region" description="Helical" evidence="7">
    <location>
        <begin position="325"/>
        <end position="351"/>
    </location>
</feature>
<comment type="caution">
    <text evidence="8">The sequence shown here is derived from an EMBL/GenBank/DDBJ whole genome shotgun (WGS) entry which is preliminary data.</text>
</comment>
<evidence type="ECO:0000256" key="2">
    <source>
        <dbReference type="ARBA" id="ARBA00009773"/>
    </source>
</evidence>
<keyword evidence="5 7" id="KW-0472">Membrane</keyword>
<feature type="transmembrane region" description="Helical" evidence="7">
    <location>
        <begin position="282"/>
        <end position="313"/>
    </location>
</feature>
<feature type="compositionally biased region" description="Basic and acidic residues" evidence="6">
    <location>
        <begin position="27"/>
        <end position="61"/>
    </location>
</feature>
<comment type="subcellular location">
    <subcellularLocation>
        <location evidence="1">Membrane</location>
        <topology evidence="1">Multi-pass membrane protein</topology>
    </subcellularLocation>
</comment>
<feature type="transmembrane region" description="Helical" evidence="7">
    <location>
        <begin position="220"/>
        <end position="241"/>
    </location>
</feature>
<evidence type="ECO:0000313" key="9">
    <source>
        <dbReference type="Proteomes" id="UP000192939"/>
    </source>
</evidence>
<feature type="transmembrane region" description="Helical" evidence="7">
    <location>
        <begin position="72"/>
        <end position="90"/>
    </location>
</feature>
<evidence type="ECO:0000256" key="3">
    <source>
        <dbReference type="ARBA" id="ARBA00022692"/>
    </source>
</evidence>